<dbReference type="PANTHER" id="PTHR43727">
    <property type="entry name" value="DIAMINOPIMELATE DECARBOXYLASE"/>
    <property type="match status" value="1"/>
</dbReference>
<dbReference type="InterPro" id="IPR009006">
    <property type="entry name" value="Ala_racemase/Decarboxylase_C"/>
</dbReference>
<comment type="caution">
    <text evidence="5">The sequence shown here is derived from an EMBL/GenBank/DDBJ whole genome shotgun (WGS) entry which is preliminary data.</text>
</comment>
<evidence type="ECO:0000313" key="6">
    <source>
        <dbReference type="Proteomes" id="UP000054172"/>
    </source>
</evidence>
<evidence type="ECO:0000256" key="1">
    <source>
        <dbReference type="ARBA" id="ARBA00001933"/>
    </source>
</evidence>
<dbReference type="AlphaFoldDB" id="A0A0Q4B702"/>
<gene>
    <name evidence="5" type="ORF">AL399_00925</name>
</gene>
<evidence type="ECO:0000259" key="4">
    <source>
        <dbReference type="Pfam" id="PF02784"/>
    </source>
</evidence>
<dbReference type="InterPro" id="IPR022644">
    <property type="entry name" value="De-COase2_N"/>
</dbReference>
<sequence>MLDYNDLARIDERVEGAFYLVNPSAFRANLAALREAFAAEYPHVQVAYAVKANYLPWLCSVARGAGCWAEVVSSLEYAVAEFAGFGGSEIIYNGPAKRAVDFARVLESGGLVQLDGARDLDLLRDYCRAHASSGLRVGVRINCVITDAQGKSIVYGGREQGRFGFLDEELPGVFTTLRHLGVEVHSLHGHTTSKARLVPCYGQIARRLLGVRQEYALQPSIIDIGGGFFGPVPEGIFDYPTPAFGDYAHEVATVLKADSWVVEHAPTLVVEPGVSVAAASLSYIVRVLEVRRRNDRVILQTDGTMFHVRSNMSEFRIPHRIISPGARTEALQETDVVGATCMEVDVLYRGLLPSLQVGDAIEFQNVGAYSLVQSPAFIEYPAPAVVCEEAGVHVVRDASSSSWFLEQFAH</sequence>
<keyword evidence="6" id="KW-1185">Reference proteome</keyword>
<dbReference type="Gene3D" id="2.40.37.10">
    <property type="entry name" value="Lyase, Ornithine Decarboxylase, Chain A, domain 1"/>
    <property type="match status" value="1"/>
</dbReference>
<dbReference type="Proteomes" id="UP000054172">
    <property type="component" value="Unassembled WGS sequence"/>
</dbReference>
<dbReference type="InterPro" id="IPR022643">
    <property type="entry name" value="De-COase2_C"/>
</dbReference>
<reference evidence="5" key="1">
    <citation type="submission" date="2015-08" db="EMBL/GenBank/DDBJ databases">
        <title>Candidatus Bacteriodes Periocalifornicus.</title>
        <authorList>
            <person name="McLean J.S."/>
            <person name="Kelley S."/>
        </authorList>
    </citation>
    <scope>NUCLEOTIDE SEQUENCE [LARGE SCALE GENOMIC DNA]</scope>
    <source>
        <strain evidence="5">12B</strain>
    </source>
</reference>
<dbReference type="Pfam" id="PF02784">
    <property type="entry name" value="Orn_Arg_deC_N"/>
    <property type="match status" value="1"/>
</dbReference>
<dbReference type="GO" id="GO:0009089">
    <property type="term" value="P:lysine biosynthetic process via diaminopimelate"/>
    <property type="evidence" value="ECO:0007669"/>
    <property type="project" value="TreeGrafter"/>
</dbReference>
<evidence type="ECO:0000313" key="5">
    <source>
        <dbReference type="EMBL" id="KQM09634.1"/>
    </source>
</evidence>
<evidence type="ECO:0000259" key="3">
    <source>
        <dbReference type="Pfam" id="PF00278"/>
    </source>
</evidence>
<dbReference type="Pfam" id="PF00278">
    <property type="entry name" value="Orn_DAP_Arg_deC"/>
    <property type="match status" value="1"/>
</dbReference>
<dbReference type="SUPFAM" id="SSF51419">
    <property type="entry name" value="PLP-binding barrel"/>
    <property type="match status" value="1"/>
</dbReference>
<dbReference type="PANTHER" id="PTHR43727:SF3">
    <property type="entry name" value="GROUP IV DECARBOXYLASE"/>
    <property type="match status" value="1"/>
</dbReference>
<evidence type="ECO:0008006" key="7">
    <source>
        <dbReference type="Google" id="ProtNLM"/>
    </source>
</evidence>
<feature type="domain" description="Orn/DAP/Arg decarboxylase 2 N-terminal" evidence="4">
    <location>
        <begin position="33"/>
        <end position="278"/>
    </location>
</feature>
<accession>A0A0Q4B702</accession>
<dbReference type="STRING" id="1702214.AL399_00925"/>
<evidence type="ECO:0000256" key="2">
    <source>
        <dbReference type="ARBA" id="ARBA00022898"/>
    </source>
</evidence>
<dbReference type="Gene3D" id="3.20.20.10">
    <property type="entry name" value="Alanine racemase"/>
    <property type="match status" value="1"/>
</dbReference>
<name>A0A0Q4B702_9BACT</name>
<organism evidence="5 6">
    <name type="scientific">Candidatus [Bacteroides] periocalifornicus</name>
    <dbReference type="NCBI Taxonomy" id="1702214"/>
    <lineage>
        <taxon>Bacteria</taxon>
        <taxon>Pseudomonadati</taxon>
        <taxon>Bacteroidota</taxon>
    </lineage>
</organism>
<dbReference type="PATRIC" id="fig|1702214.3.peg.837"/>
<dbReference type="InterPro" id="IPR029066">
    <property type="entry name" value="PLP-binding_barrel"/>
</dbReference>
<feature type="domain" description="Orn/DAP/Arg decarboxylase 2 C-terminal" evidence="3">
    <location>
        <begin position="279"/>
        <end position="367"/>
    </location>
</feature>
<dbReference type="GO" id="GO:0008836">
    <property type="term" value="F:diaminopimelate decarboxylase activity"/>
    <property type="evidence" value="ECO:0007669"/>
    <property type="project" value="TreeGrafter"/>
</dbReference>
<dbReference type="EMBL" id="LIIK01000002">
    <property type="protein sequence ID" value="KQM09634.1"/>
    <property type="molecule type" value="Genomic_DNA"/>
</dbReference>
<keyword evidence="2" id="KW-0663">Pyridoxal phosphate</keyword>
<proteinExistence type="predicted"/>
<comment type="cofactor">
    <cofactor evidence="1">
        <name>pyridoxal 5'-phosphate</name>
        <dbReference type="ChEBI" id="CHEBI:597326"/>
    </cofactor>
</comment>
<dbReference type="SUPFAM" id="SSF50621">
    <property type="entry name" value="Alanine racemase C-terminal domain-like"/>
    <property type="match status" value="1"/>
</dbReference>
<protein>
    <recommendedName>
        <fullName evidence="7">Diaminopimelate decarboxylase</fullName>
    </recommendedName>
</protein>